<accession>A0ABD1N2B1</accession>
<keyword evidence="2" id="KW-1185">Reference proteome</keyword>
<dbReference type="AlphaFoldDB" id="A0ABD1N2B1"/>
<comment type="caution">
    <text evidence="1">The sequence shown here is derived from an EMBL/GenBank/DDBJ whole genome shotgun (WGS) entry which is preliminary data.</text>
</comment>
<evidence type="ECO:0000313" key="1">
    <source>
        <dbReference type="EMBL" id="KAL2342244.1"/>
    </source>
</evidence>
<proteinExistence type="predicted"/>
<protein>
    <submittedName>
        <fullName evidence="1">Uncharacterized protein</fullName>
    </submittedName>
</protein>
<reference evidence="1 2" key="1">
    <citation type="submission" date="2024-08" db="EMBL/GenBank/DDBJ databases">
        <title>Insights into the chromosomal genome structure of Flemingia macrophylla.</title>
        <authorList>
            <person name="Ding Y."/>
            <person name="Zhao Y."/>
            <person name="Bi W."/>
            <person name="Wu M."/>
            <person name="Zhao G."/>
            <person name="Gong Y."/>
            <person name="Li W."/>
            <person name="Zhang P."/>
        </authorList>
    </citation>
    <scope>NUCLEOTIDE SEQUENCE [LARGE SCALE GENOMIC DNA]</scope>
    <source>
        <strain evidence="1">DYQJB</strain>
        <tissue evidence="1">Leaf</tissue>
    </source>
</reference>
<dbReference type="EMBL" id="JBGMDY010000003">
    <property type="protein sequence ID" value="KAL2342244.1"/>
    <property type="molecule type" value="Genomic_DNA"/>
</dbReference>
<sequence>MKRLKQKLIIQFADHNTKVLTPENCQSVEMYFNSQKIAKVRGKLAEETPQVGEIVSGLLVKKGFTYQDPECQVQSILLQAYFASSIEVFKNVGPSVVMASPSGL</sequence>
<organism evidence="1 2">
    <name type="scientific">Flemingia macrophylla</name>
    <dbReference type="NCBI Taxonomy" id="520843"/>
    <lineage>
        <taxon>Eukaryota</taxon>
        <taxon>Viridiplantae</taxon>
        <taxon>Streptophyta</taxon>
        <taxon>Embryophyta</taxon>
        <taxon>Tracheophyta</taxon>
        <taxon>Spermatophyta</taxon>
        <taxon>Magnoliopsida</taxon>
        <taxon>eudicotyledons</taxon>
        <taxon>Gunneridae</taxon>
        <taxon>Pentapetalae</taxon>
        <taxon>rosids</taxon>
        <taxon>fabids</taxon>
        <taxon>Fabales</taxon>
        <taxon>Fabaceae</taxon>
        <taxon>Papilionoideae</taxon>
        <taxon>50 kb inversion clade</taxon>
        <taxon>NPAAA clade</taxon>
        <taxon>indigoferoid/millettioid clade</taxon>
        <taxon>Phaseoleae</taxon>
        <taxon>Flemingia</taxon>
    </lineage>
</organism>
<name>A0ABD1N2B1_9FABA</name>
<gene>
    <name evidence="1" type="ORF">Fmac_010184</name>
</gene>
<dbReference type="Proteomes" id="UP001603857">
    <property type="component" value="Unassembled WGS sequence"/>
</dbReference>
<evidence type="ECO:0000313" key="2">
    <source>
        <dbReference type="Proteomes" id="UP001603857"/>
    </source>
</evidence>